<gene>
    <name evidence="1" type="ORF">PRUPE_8G206300</name>
</gene>
<reference evidence="1 2" key="1">
    <citation type="journal article" date="2013" name="Nat. Genet.">
        <title>The high-quality draft genome of peach (Prunus persica) identifies unique patterns of genetic diversity, domestication and genome evolution.</title>
        <authorList>
            <consortium name="International Peach Genome Initiative"/>
            <person name="Verde I."/>
            <person name="Abbott A.G."/>
            <person name="Scalabrin S."/>
            <person name="Jung S."/>
            <person name="Shu S."/>
            <person name="Marroni F."/>
            <person name="Zhebentyayeva T."/>
            <person name="Dettori M.T."/>
            <person name="Grimwood J."/>
            <person name="Cattonaro F."/>
            <person name="Zuccolo A."/>
            <person name="Rossini L."/>
            <person name="Jenkins J."/>
            <person name="Vendramin E."/>
            <person name="Meisel L.A."/>
            <person name="Decroocq V."/>
            <person name="Sosinski B."/>
            <person name="Prochnik S."/>
            <person name="Mitros T."/>
            <person name="Policriti A."/>
            <person name="Cipriani G."/>
            <person name="Dondini L."/>
            <person name="Ficklin S."/>
            <person name="Goodstein D.M."/>
            <person name="Xuan P."/>
            <person name="Del Fabbro C."/>
            <person name="Aramini V."/>
            <person name="Copetti D."/>
            <person name="Gonzalez S."/>
            <person name="Horner D.S."/>
            <person name="Falchi R."/>
            <person name="Lucas S."/>
            <person name="Mica E."/>
            <person name="Maldonado J."/>
            <person name="Lazzari B."/>
            <person name="Bielenberg D."/>
            <person name="Pirona R."/>
            <person name="Miculan M."/>
            <person name="Barakat A."/>
            <person name="Testolin R."/>
            <person name="Stella A."/>
            <person name="Tartarini S."/>
            <person name="Tonutti P."/>
            <person name="Arus P."/>
            <person name="Orellana A."/>
            <person name="Wells C."/>
            <person name="Main D."/>
            <person name="Vizzotto G."/>
            <person name="Silva H."/>
            <person name="Salamini F."/>
            <person name="Schmutz J."/>
            <person name="Morgante M."/>
            <person name="Rokhsar D.S."/>
        </authorList>
    </citation>
    <scope>NUCLEOTIDE SEQUENCE [LARGE SCALE GENOMIC DNA]</scope>
    <source>
        <strain evidence="2">cv. Nemared</strain>
    </source>
</reference>
<keyword evidence="2" id="KW-1185">Reference proteome</keyword>
<dbReference type="AlphaFoldDB" id="A0A251N342"/>
<protein>
    <submittedName>
        <fullName evidence="1">Uncharacterized protein</fullName>
    </submittedName>
</protein>
<evidence type="ECO:0000313" key="2">
    <source>
        <dbReference type="Proteomes" id="UP000006882"/>
    </source>
</evidence>
<dbReference type="Proteomes" id="UP000006882">
    <property type="component" value="Chromosome G8"/>
</dbReference>
<dbReference type="Gramene" id="ONH92989">
    <property type="protein sequence ID" value="ONH92989"/>
    <property type="gene ID" value="PRUPE_8G206300"/>
</dbReference>
<evidence type="ECO:0000313" key="1">
    <source>
        <dbReference type="EMBL" id="ONH92989.1"/>
    </source>
</evidence>
<name>A0A251N342_PRUPE</name>
<dbReference type="EMBL" id="CM007658">
    <property type="protein sequence ID" value="ONH92989.1"/>
    <property type="molecule type" value="Genomic_DNA"/>
</dbReference>
<accession>A0A251N342</accession>
<sequence length="112" mass="12400">MAVRANIEGAEKGLMKIKLKNPDGKNKKEAEKMVKLKLDTTEKVEMKKIMVLEEPHQLSWFKPKAASVFPAKRKSVKRMIFDRLVVYFGSVVSHSAPSSSSAVGVASQTPQA</sequence>
<proteinExistence type="predicted"/>
<organism evidence="1 2">
    <name type="scientific">Prunus persica</name>
    <name type="common">Peach</name>
    <name type="synonym">Amygdalus persica</name>
    <dbReference type="NCBI Taxonomy" id="3760"/>
    <lineage>
        <taxon>Eukaryota</taxon>
        <taxon>Viridiplantae</taxon>
        <taxon>Streptophyta</taxon>
        <taxon>Embryophyta</taxon>
        <taxon>Tracheophyta</taxon>
        <taxon>Spermatophyta</taxon>
        <taxon>Magnoliopsida</taxon>
        <taxon>eudicotyledons</taxon>
        <taxon>Gunneridae</taxon>
        <taxon>Pentapetalae</taxon>
        <taxon>rosids</taxon>
        <taxon>fabids</taxon>
        <taxon>Rosales</taxon>
        <taxon>Rosaceae</taxon>
        <taxon>Amygdaloideae</taxon>
        <taxon>Amygdaleae</taxon>
        <taxon>Prunus</taxon>
    </lineage>
</organism>